<reference evidence="2 3" key="2">
    <citation type="submission" date="2018-11" db="EMBL/GenBank/DDBJ databases">
        <authorList>
            <consortium name="Pathogen Informatics"/>
        </authorList>
    </citation>
    <scope>NUCLEOTIDE SEQUENCE [LARGE SCALE GENOMIC DNA]</scope>
    <source>
        <strain evidence="2 3">NST_G2</strain>
    </source>
</reference>
<evidence type="ECO:0000313" key="2">
    <source>
        <dbReference type="EMBL" id="VDM05646.1"/>
    </source>
</evidence>
<dbReference type="Proteomes" id="UP000275846">
    <property type="component" value="Unassembled WGS sequence"/>
</dbReference>
<feature type="compositionally biased region" description="Low complexity" evidence="1">
    <location>
        <begin position="55"/>
        <end position="66"/>
    </location>
</feature>
<feature type="region of interest" description="Disordered" evidence="1">
    <location>
        <begin position="27"/>
        <end position="81"/>
    </location>
</feature>
<reference evidence="4" key="1">
    <citation type="submission" date="2016-06" db="UniProtKB">
        <authorList>
            <consortium name="WormBaseParasite"/>
        </authorList>
    </citation>
    <scope>IDENTIFICATION</scope>
</reference>
<gene>
    <name evidence="2" type="ORF">SSLN_LOCUS19260</name>
</gene>
<feature type="compositionally biased region" description="Polar residues" evidence="1">
    <location>
        <begin position="40"/>
        <end position="51"/>
    </location>
</feature>
<sequence length="81" mass="8586">MKSLVRQYAMPIVNPCQHASTVKELSARESALHGHHWSPFPNNRPNSNATASIDPAQTPAAPTALANLVPGDHIPTATPPS</sequence>
<keyword evidence="3" id="KW-1185">Reference proteome</keyword>
<dbReference type="WBParaSite" id="SSLN_0001998601-mRNA-1">
    <property type="protein sequence ID" value="SSLN_0001998601-mRNA-1"/>
    <property type="gene ID" value="SSLN_0001998601"/>
</dbReference>
<dbReference type="AlphaFoldDB" id="A0A183TS12"/>
<organism evidence="4">
    <name type="scientific">Schistocephalus solidus</name>
    <name type="common">Tapeworm</name>
    <dbReference type="NCBI Taxonomy" id="70667"/>
    <lineage>
        <taxon>Eukaryota</taxon>
        <taxon>Metazoa</taxon>
        <taxon>Spiralia</taxon>
        <taxon>Lophotrochozoa</taxon>
        <taxon>Platyhelminthes</taxon>
        <taxon>Cestoda</taxon>
        <taxon>Eucestoda</taxon>
        <taxon>Diphyllobothriidea</taxon>
        <taxon>Diphyllobothriidae</taxon>
        <taxon>Schistocephalus</taxon>
    </lineage>
</organism>
<accession>A0A183TS12</accession>
<protein>
    <submittedName>
        <fullName evidence="4">Transposase</fullName>
    </submittedName>
</protein>
<evidence type="ECO:0000256" key="1">
    <source>
        <dbReference type="SAM" id="MobiDB-lite"/>
    </source>
</evidence>
<dbReference type="EMBL" id="UYSU01046842">
    <property type="protein sequence ID" value="VDM05646.1"/>
    <property type="molecule type" value="Genomic_DNA"/>
</dbReference>
<evidence type="ECO:0000313" key="4">
    <source>
        <dbReference type="WBParaSite" id="SSLN_0001998601-mRNA-1"/>
    </source>
</evidence>
<name>A0A183TS12_SCHSO</name>
<evidence type="ECO:0000313" key="3">
    <source>
        <dbReference type="Proteomes" id="UP000275846"/>
    </source>
</evidence>
<proteinExistence type="predicted"/>